<accession>A0ABD2PR94</accession>
<feature type="compositionally biased region" description="Basic and acidic residues" evidence="1">
    <location>
        <begin position="245"/>
        <end position="290"/>
    </location>
</feature>
<comment type="caution">
    <text evidence="2">The sequence shown here is derived from an EMBL/GenBank/DDBJ whole genome shotgun (WGS) entry which is preliminary data.</text>
</comment>
<sequence>MKNEEPLQPCKIRAKSTTSPMKKKFATIQYESISKYRMRPKSIAVAHNEMPIRRNTNRDAPDNIYRTHKPDALGIKRIKSIEAGKILGASKARKLIKNDPITDARLVSYSDQVQKKPEESKTRNRPNEDDLEKIFAISNYLNQAIKSLLQSNKKQPTGDTNQKIDSVKELISVTELKDGIDSAKKNVPIKINSKEDRGQTGISIATKDTKEEGFARNAVISEKGENNREITDYLFIIKEKQEPIPAARGEDVESKGGHDDASKSKNLSEKKQMKKLEKGKYDIDSVESKIGHSSIRSSDDDSKIETPSKMGGMNKPKKQK</sequence>
<feature type="region of interest" description="Disordered" evidence="1">
    <location>
        <begin position="108"/>
        <end position="129"/>
    </location>
</feature>
<reference evidence="2 3" key="1">
    <citation type="submission" date="2024-11" db="EMBL/GenBank/DDBJ databases">
        <title>Adaptive evolution of stress response genes in parasites aligns with host niche diversity.</title>
        <authorList>
            <person name="Hahn C."/>
            <person name="Resl P."/>
        </authorList>
    </citation>
    <scope>NUCLEOTIDE SEQUENCE [LARGE SCALE GENOMIC DNA]</scope>
    <source>
        <strain evidence="2">EGGRZ-B1_66</strain>
        <tissue evidence="2">Body</tissue>
    </source>
</reference>
<name>A0ABD2PR94_9PLAT</name>
<feature type="compositionally biased region" description="Basic and acidic residues" evidence="1">
    <location>
        <begin position="297"/>
        <end position="306"/>
    </location>
</feature>
<dbReference type="EMBL" id="JBJKFK010003335">
    <property type="protein sequence ID" value="KAL3310007.1"/>
    <property type="molecule type" value="Genomic_DNA"/>
</dbReference>
<feature type="non-terminal residue" evidence="2">
    <location>
        <position position="320"/>
    </location>
</feature>
<protein>
    <submittedName>
        <fullName evidence="2">Uncharacterized protein</fullName>
    </submittedName>
</protein>
<evidence type="ECO:0000313" key="3">
    <source>
        <dbReference type="Proteomes" id="UP001626550"/>
    </source>
</evidence>
<feature type="compositionally biased region" description="Basic and acidic residues" evidence="1">
    <location>
        <begin position="113"/>
        <end position="128"/>
    </location>
</feature>
<dbReference type="Proteomes" id="UP001626550">
    <property type="component" value="Unassembled WGS sequence"/>
</dbReference>
<evidence type="ECO:0000313" key="2">
    <source>
        <dbReference type="EMBL" id="KAL3310007.1"/>
    </source>
</evidence>
<dbReference type="AlphaFoldDB" id="A0ABD2PR94"/>
<feature type="region of interest" description="Disordered" evidence="1">
    <location>
        <begin position="245"/>
        <end position="320"/>
    </location>
</feature>
<gene>
    <name evidence="2" type="ORF">Ciccas_011433</name>
</gene>
<keyword evidence="3" id="KW-1185">Reference proteome</keyword>
<organism evidence="2 3">
    <name type="scientific">Cichlidogyrus casuarinus</name>
    <dbReference type="NCBI Taxonomy" id="1844966"/>
    <lineage>
        <taxon>Eukaryota</taxon>
        <taxon>Metazoa</taxon>
        <taxon>Spiralia</taxon>
        <taxon>Lophotrochozoa</taxon>
        <taxon>Platyhelminthes</taxon>
        <taxon>Monogenea</taxon>
        <taxon>Monopisthocotylea</taxon>
        <taxon>Dactylogyridea</taxon>
        <taxon>Ancyrocephalidae</taxon>
        <taxon>Cichlidogyrus</taxon>
    </lineage>
</organism>
<proteinExistence type="predicted"/>
<evidence type="ECO:0000256" key="1">
    <source>
        <dbReference type="SAM" id="MobiDB-lite"/>
    </source>
</evidence>